<dbReference type="AlphaFoldDB" id="A0A4C1XKW6"/>
<organism evidence="1 2">
    <name type="scientific">Eumeta variegata</name>
    <name type="common">Bagworm moth</name>
    <name type="synonym">Eumeta japonica</name>
    <dbReference type="NCBI Taxonomy" id="151549"/>
    <lineage>
        <taxon>Eukaryota</taxon>
        <taxon>Metazoa</taxon>
        <taxon>Ecdysozoa</taxon>
        <taxon>Arthropoda</taxon>
        <taxon>Hexapoda</taxon>
        <taxon>Insecta</taxon>
        <taxon>Pterygota</taxon>
        <taxon>Neoptera</taxon>
        <taxon>Endopterygota</taxon>
        <taxon>Lepidoptera</taxon>
        <taxon>Glossata</taxon>
        <taxon>Ditrysia</taxon>
        <taxon>Tineoidea</taxon>
        <taxon>Psychidae</taxon>
        <taxon>Oiketicinae</taxon>
        <taxon>Eumeta</taxon>
    </lineage>
</organism>
<proteinExistence type="predicted"/>
<gene>
    <name evidence="1" type="ORF">EVAR_19883_1</name>
</gene>
<sequence length="119" mass="13634">MDENEITDYIKDRYGLECRRAVKINNGRALLLAMPSSVTAARRDEVALLIVYNTNRGHIRSRNTVMKQVRRTQDTGMHNIPLPSTRVGQVYSTIPPVIRRQYVSKRPPQEADGRMGLLR</sequence>
<dbReference type="EMBL" id="BGZK01000897">
    <property type="protein sequence ID" value="GBP64431.1"/>
    <property type="molecule type" value="Genomic_DNA"/>
</dbReference>
<evidence type="ECO:0000313" key="1">
    <source>
        <dbReference type="EMBL" id="GBP64431.1"/>
    </source>
</evidence>
<protein>
    <submittedName>
        <fullName evidence="1">Uncharacterized protein</fullName>
    </submittedName>
</protein>
<comment type="caution">
    <text evidence="1">The sequence shown here is derived from an EMBL/GenBank/DDBJ whole genome shotgun (WGS) entry which is preliminary data.</text>
</comment>
<dbReference type="Proteomes" id="UP000299102">
    <property type="component" value="Unassembled WGS sequence"/>
</dbReference>
<accession>A0A4C1XKW6</accession>
<name>A0A4C1XKW6_EUMVA</name>
<reference evidence="1 2" key="1">
    <citation type="journal article" date="2019" name="Commun. Biol.">
        <title>The bagworm genome reveals a unique fibroin gene that provides high tensile strength.</title>
        <authorList>
            <person name="Kono N."/>
            <person name="Nakamura H."/>
            <person name="Ohtoshi R."/>
            <person name="Tomita M."/>
            <person name="Numata K."/>
            <person name="Arakawa K."/>
        </authorList>
    </citation>
    <scope>NUCLEOTIDE SEQUENCE [LARGE SCALE GENOMIC DNA]</scope>
</reference>
<keyword evidence="2" id="KW-1185">Reference proteome</keyword>
<evidence type="ECO:0000313" key="2">
    <source>
        <dbReference type="Proteomes" id="UP000299102"/>
    </source>
</evidence>